<feature type="domain" description="Myb/SANT-like" evidence="2">
    <location>
        <begin position="19"/>
        <end position="113"/>
    </location>
</feature>
<dbReference type="Pfam" id="PF12776">
    <property type="entry name" value="Myb_DNA-bind_3"/>
    <property type="match status" value="1"/>
</dbReference>
<organism evidence="3 4">
    <name type="scientific">Striga hermonthica</name>
    <name type="common">Purple witchweed</name>
    <name type="synonym">Buchnera hermonthica</name>
    <dbReference type="NCBI Taxonomy" id="68872"/>
    <lineage>
        <taxon>Eukaryota</taxon>
        <taxon>Viridiplantae</taxon>
        <taxon>Streptophyta</taxon>
        <taxon>Embryophyta</taxon>
        <taxon>Tracheophyta</taxon>
        <taxon>Spermatophyta</taxon>
        <taxon>Magnoliopsida</taxon>
        <taxon>eudicotyledons</taxon>
        <taxon>Gunneridae</taxon>
        <taxon>Pentapetalae</taxon>
        <taxon>asterids</taxon>
        <taxon>lamiids</taxon>
        <taxon>Lamiales</taxon>
        <taxon>Orobanchaceae</taxon>
        <taxon>Buchnereae</taxon>
        <taxon>Striga</taxon>
    </lineage>
</organism>
<gene>
    <name evidence="3" type="ORF">SHERM_27705</name>
</gene>
<evidence type="ECO:0000256" key="1">
    <source>
        <dbReference type="SAM" id="MobiDB-lite"/>
    </source>
</evidence>
<feature type="compositionally biased region" description="Basic residues" evidence="1">
    <location>
        <begin position="191"/>
        <end position="200"/>
    </location>
</feature>
<sequence>MSGNCGFGTPSGHNEGDAKWPPENEVVFVNILLDEVLLRNRVTRKFTPRQWSTILRKLTEQCPIFYPYKIKQLLSKCQRLKVYWKRFHTLLTKATGLSWDPDKKVIKGSEEAWGLWTTAHRKDHDLENRQCVHYEALTTIFHGTMATGSNARASTQRVPEERSMGGQATENFTSDLFSEQDDEPMVTPMSRGRHGRQNRCVHQRRGVGSSFDTAMHSWSDLNVSLREKNNKPTTMEQATCTLQGMSDMDKGLF</sequence>
<keyword evidence="4" id="KW-1185">Reference proteome</keyword>
<evidence type="ECO:0000259" key="2">
    <source>
        <dbReference type="Pfam" id="PF12776"/>
    </source>
</evidence>
<feature type="region of interest" description="Disordered" evidence="1">
    <location>
        <begin position="180"/>
        <end position="200"/>
    </location>
</feature>
<dbReference type="InterPro" id="IPR024752">
    <property type="entry name" value="Myb/SANT-like_dom"/>
</dbReference>
<dbReference type="Proteomes" id="UP001153555">
    <property type="component" value="Unassembled WGS sequence"/>
</dbReference>
<dbReference type="OrthoDB" id="686198at2759"/>
<dbReference type="AlphaFoldDB" id="A0A9N7RLF9"/>
<evidence type="ECO:0000313" key="3">
    <source>
        <dbReference type="EMBL" id="CAA0832410.1"/>
    </source>
</evidence>
<reference evidence="3" key="1">
    <citation type="submission" date="2019-12" db="EMBL/GenBank/DDBJ databases">
        <authorList>
            <person name="Scholes J."/>
        </authorList>
    </citation>
    <scope>NUCLEOTIDE SEQUENCE</scope>
</reference>
<dbReference type="PANTHER" id="PTHR46929">
    <property type="entry name" value="EXPRESSED PROTEIN"/>
    <property type="match status" value="1"/>
</dbReference>
<evidence type="ECO:0000313" key="4">
    <source>
        <dbReference type="Proteomes" id="UP001153555"/>
    </source>
</evidence>
<accession>A0A9N7RLF9</accession>
<comment type="caution">
    <text evidence="3">The sequence shown here is derived from an EMBL/GenBank/DDBJ whole genome shotgun (WGS) entry which is preliminary data.</text>
</comment>
<dbReference type="EMBL" id="CACSLK010027833">
    <property type="protein sequence ID" value="CAA0832410.1"/>
    <property type="molecule type" value="Genomic_DNA"/>
</dbReference>
<dbReference type="PANTHER" id="PTHR46929:SF3">
    <property type="entry name" value="MYB_SANT-LIKE DOMAIN-CONTAINING PROTEIN"/>
    <property type="match status" value="1"/>
</dbReference>
<protein>
    <recommendedName>
        <fullName evidence="2">Myb/SANT-like domain-containing protein</fullName>
    </recommendedName>
</protein>
<name>A0A9N7RLF9_STRHE</name>
<proteinExistence type="predicted"/>